<dbReference type="GO" id="GO:0003676">
    <property type="term" value="F:nucleic acid binding"/>
    <property type="evidence" value="ECO:0007669"/>
    <property type="project" value="InterPro"/>
</dbReference>
<evidence type="ECO:0000259" key="1">
    <source>
        <dbReference type="Pfam" id="PF18899"/>
    </source>
</evidence>
<feature type="domain" description="DUF5655" evidence="1">
    <location>
        <begin position="190"/>
        <end position="300"/>
    </location>
</feature>
<dbReference type="Gene3D" id="3.40.1350.10">
    <property type="match status" value="1"/>
</dbReference>
<evidence type="ECO:0000313" key="3">
    <source>
        <dbReference type="Proteomes" id="UP000824247"/>
    </source>
</evidence>
<name>A0A9E2NW05_9BACT</name>
<sequence>MSKPIIFDIKNKKTIKPNNLNLEKQLQNIIEQNMESIFGVKFLASEYTFKDNVNGEGRIDSLGLDESNRPVVIEYKLSENKTVINQTLFYMDWLKDHKADFELLVLQKFGKDVKEKIEWVPRGICIAETFTKYDNGAVNQMNVDISLIQYYIYGENHELIAFESMNRIIHDNSNNSNQYNSYEHQTYSYIYNNLDATLKGLVDEISFRILNIAEDVSESELKYYKAFKTIKNFASLVLNKSKIKIYLNIDYNHDNMKDFNNIKDVKNKGHWGNGNIEISINNIDEFNSIFHFIKESYDIN</sequence>
<dbReference type="InterPro" id="IPR043714">
    <property type="entry name" value="DUF5655"/>
</dbReference>
<accession>A0A9E2NW05</accession>
<dbReference type="InterPro" id="IPR011856">
    <property type="entry name" value="tRNA_endonuc-like_dom_sf"/>
</dbReference>
<evidence type="ECO:0000313" key="2">
    <source>
        <dbReference type="EMBL" id="MBU3830810.1"/>
    </source>
</evidence>
<dbReference type="EMBL" id="JAHLFM010000022">
    <property type="protein sequence ID" value="MBU3830810.1"/>
    <property type="molecule type" value="Genomic_DNA"/>
</dbReference>
<organism evidence="2 3">
    <name type="scientific">Candidatus Ureaplasma intestinipullorum</name>
    <dbReference type="NCBI Taxonomy" id="2838770"/>
    <lineage>
        <taxon>Bacteria</taxon>
        <taxon>Bacillati</taxon>
        <taxon>Mycoplasmatota</taxon>
        <taxon>Mycoplasmoidales</taxon>
        <taxon>Mycoplasmoidaceae</taxon>
        <taxon>Ureaplasma</taxon>
    </lineage>
</organism>
<dbReference type="AlphaFoldDB" id="A0A9E2NW05"/>
<reference evidence="2" key="2">
    <citation type="submission" date="2021-04" db="EMBL/GenBank/DDBJ databases">
        <authorList>
            <person name="Gilroy R."/>
        </authorList>
    </citation>
    <scope>NUCLEOTIDE SEQUENCE</scope>
    <source>
        <strain evidence="2">A5-1222</strain>
    </source>
</reference>
<gene>
    <name evidence="2" type="ORF">H9897_01490</name>
</gene>
<comment type="caution">
    <text evidence="2">The sequence shown here is derived from an EMBL/GenBank/DDBJ whole genome shotgun (WGS) entry which is preliminary data.</text>
</comment>
<proteinExistence type="predicted"/>
<reference evidence="2" key="1">
    <citation type="journal article" date="2021" name="PeerJ">
        <title>Extensive microbial diversity within the chicken gut microbiome revealed by metagenomics and culture.</title>
        <authorList>
            <person name="Gilroy R."/>
            <person name="Ravi A."/>
            <person name="Getino M."/>
            <person name="Pursley I."/>
            <person name="Horton D.L."/>
            <person name="Alikhan N.F."/>
            <person name="Baker D."/>
            <person name="Gharbi K."/>
            <person name="Hall N."/>
            <person name="Watson M."/>
            <person name="Adriaenssens E.M."/>
            <person name="Foster-Nyarko E."/>
            <person name="Jarju S."/>
            <person name="Secka A."/>
            <person name="Antonio M."/>
            <person name="Oren A."/>
            <person name="Chaudhuri R.R."/>
            <person name="La Ragione R."/>
            <person name="Hildebrand F."/>
            <person name="Pallen M.J."/>
        </authorList>
    </citation>
    <scope>NUCLEOTIDE SEQUENCE</scope>
    <source>
        <strain evidence="2">A5-1222</strain>
    </source>
</reference>
<protein>
    <recommendedName>
        <fullName evidence="1">DUF5655 domain-containing protein</fullName>
    </recommendedName>
</protein>
<dbReference type="Proteomes" id="UP000824247">
    <property type="component" value="Unassembled WGS sequence"/>
</dbReference>
<dbReference type="Pfam" id="PF18899">
    <property type="entry name" value="DUF5655"/>
    <property type="match status" value="1"/>
</dbReference>